<dbReference type="EMBL" id="NJES01000871">
    <property type="protein sequence ID" value="PHH68858.1"/>
    <property type="molecule type" value="Genomic_DNA"/>
</dbReference>
<feature type="transmembrane region" description="Helical" evidence="2">
    <location>
        <begin position="119"/>
        <end position="139"/>
    </location>
</feature>
<accession>A0A2C5XSJ4</accession>
<dbReference type="AlphaFoldDB" id="A0A2C5XSJ4"/>
<evidence type="ECO:0000313" key="4">
    <source>
        <dbReference type="Proteomes" id="UP000226431"/>
    </source>
</evidence>
<feature type="transmembrane region" description="Helical" evidence="2">
    <location>
        <begin position="63"/>
        <end position="82"/>
    </location>
</feature>
<evidence type="ECO:0000256" key="2">
    <source>
        <dbReference type="SAM" id="Phobius"/>
    </source>
</evidence>
<sequence>MAPQRRPAKSKLGGVSTTSSRQEPPSPFKRPPEVLQSFIAGLVEKHIYVTHIDSKPASFKRNIFLVPVAMNICISLLFVWRMYAVLPWYWQLVLSALGHTSEATFAASKSSWSELVLEIGRRGLTMFIDFVLFVFVWPWPVDFAAGRRHGNPMLWRRRVGFRDKEIYVRRSRTWDEAVGDVVTDSDSRNIVTAYIHQATSPLLQEQKTGYLLMDSAWDLDWEAMVYAHGLVDKKHVALEAFRNVVLLHHREHGWLCYDLKAGAEADSEDKRRQVFAFREALTSLGKEDLFFRWVETVQFETTQPGGFDAAQQEATAKKIREMFEAEGIEFEELWKEATGGKQALGGIESTE</sequence>
<organism evidence="3 4">
    <name type="scientific">Ophiocordyceps camponoti-rufipedis</name>
    <dbReference type="NCBI Taxonomy" id="2004952"/>
    <lineage>
        <taxon>Eukaryota</taxon>
        <taxon>Fungi</taxon>
        <taxon>Dikarya</taxon>
        <taxon>Ascomycota</taxon>
        <taxon>Pezizomycotina</taxon>
        <taxon>Sordariomycetes</taxon>
        <taxon>Hypocreomycetidae</taxon>
        <taxon>Hypocreales</taxon>
        <taxon>Ophiocordycipitaceae</taxon>
        <taxon>Ophiocordyceps</taxon>
    </lineage>
</organism>
<evidence type="ECO:0000256" key="1">
    <source>
        <dbReference type="SAM" id="MobiDB-lite"/>
    </source>
</evidence>
<evidence type="ECO:0000313" key="3">
    <source>
        <dbReference type="EMBL" id="PHH68858.1"/>
    </source>
</evidence>
<dbReference type="Proteomes" id="UP000226431">
    <property type="component" value="Unassembled WGS sequence"/>
</dbReference>
<name>A0A2C5XSJ4_9HYPO</name>
<keyword evidence="4" id="KW-1185">Reference proteome</keyword>
<dbReference type="STRING" id="2004952.A0A2C5XSJ4"/>
<protein>
    <submittedName>
        <fullName evidence="3">Uncharacterized protein</fullName>
    </submittedName>
</protein>
<comment type="caution">
    <text evidence="3">The sequence shown here is derived from an EMBL/GenBank/DDBJ whole genome shotgun (WGS) entry which is preliminary data.</text>
</comment>
<gene>
    <name evidence="3" type="ORF">CDD80_7196</name>
</gene>
<reference evidence="3 4" key="1">
    <citation type="submission" date="2017-06" db="EMBL/GenBank/DDBJ databases">
        <title>Ant-infecting Ophiocordyceps genomes reveal a high diversity of potential behavioral manipulation genes and a possible major role for enterotoxins.</title>
        <authorList>
            <person name="De Bekker C."/>
            <person name="Evans H.C."/>
            <person name="Brachmann A."/>
            <person name="Hughes D.P."/>
        </authorList>
    </citation>
    <scope>NUCLEOTIDE SEQUENCE [LARGE SCALE GENOMIC DNA]</scope>
    <source>
        <strain evidence="3 4">Map16</strain>
    </source>
</reference>
<feature type="region of interest" description="Disordered" evidence="1">
    <location>
        <begin position="1"/>
        <end position="31"/>
    </location>
</feature>
<proteinExistence type="predicted"/>
<keyword evidence="2" id="KW-0812">Transmembrane</keyword>
<dbReference type="OrthoDB" id="5421757at2759"/>
<keyword evidence="2" id="KW-0472">Membrane</keyword>
<keyword evidence="2" id="KW-1133">Transmembrane helix</keyword>